<feature type="compositionally biased region" description="Low complexity" evidence="1">
    <location>
        <begin position="203"/>
        <end position="212"/>
    </location>
</feature>
<dbReference type="OrthoDB" id="3366783at2759"/>
<dbReference type="InParanoid" id="A0A316YDE1"/>
<gene>
    <name evidence="2" type="ORF">FA10DRAFT_304205</name>
</gene>
<feature type="compositionally biased region" description="Polar residues" evidence="1">
    <location>
        <begin position="191"/>
        <end position="202"/>
    </location>
</feature>
<feature type="region of interest" description="Disordered" evidence="1">
    <location>
        <begin position="113"/>
        <end position="134"/>
    </location>
</feature>
<proteinExistence type="predicted"/>
<dbReference type="EMBL" id="KZ819640">
    <property type="protein sequence ID" value="PWN87437.1"/>
    <property type="molecule type" value="Genomic_DNA"/>
</dbReference>
<protein>
    <submittedName>
        <fullName evidence="2">Uncharacterized protein</fullName>
    </submittedName>
</protein>
<keyword evidence="3" id="KW-1185">Reference proteome</keyword>
<dbReference type="GeneID" id="37047243"/>
<feature type="compositionally biased region" description="Low complexity" evidence="1">
    <location>
        <begin position="228"/>
        <end position="250"/>
    </location>
</feature>
<feature type="compositionally biased region" description="Polar residues" evidence="1">
    <location>
        <begin position="284"/>
        <end position="297"/>
    </location>
</feature>
<organism evidence="2 3">
    <name type="scientific">Acaromyces ingoldii</name>
    <dbReference type="NCBI Taxonomy" id="215250"/>
    <lineage>
        <taxon>Eukaryota</taxon>
        <taxon>Fungi</taxon>
        <taxon>Dikarya</taxon>
        <taxon>Basidiomycota</taxon>
        <taxon>Ustilaginomycotina</taxon>
        <taxon>Exobasidiomycetes</taxon>
        <taxon>Exobasidiales</taxon>
        <taxon>Cryptobasidiaceae</taxon>
        <taxon>Acaromyces</taxon>
    </lineage>
</organism>
<feature type="compositionally biased region" description="Polar residues" evidence="1">
    <location>
        <begin position="115"/>
        <end position="126"/>
    </location>
</feature>
<sequence>MVVVPSRPRLPGRAVSDVHPLVNAEAVEDSSDRDLGRGTKLAIGGGKVTSGAKLALGGRLPMSPFLPLPPAPPAEDLKRQANDEQLTPKGRKDGGDVHLNIHLGLPADSHAYRRASSNGTEQQQTHASRKARQEHIANSAHMIRSYSMPVATQREFDVQRQRQWQGRGNFVAQHQWAAGWPAAASLAESNSMERSCTSAPSMQQSSIRQQRQAHGGSPRVQPRSPRAPLSSLDLNPPSSPSRSSSSSSMRFSDDDELDYFSQRDRESSISDEAEALTPRALTPEQPSVTDGKTSNRISITEVEEISFDIHPSHLQPPAPFAL</sequence>
<reference evidence="2 3" key="1">
    <citation type="journal article" date="2018" name="Mol. Biol. Evol.">
        <title>Broad Genomic Sampling Reveals a Smut Pathogenic Ancestry of the Fungal Clade Ustilaginomycotina.</title>
        <authorList>
            <person name="Kijpornyongpan T."/>
            <person name="Mondo S.J."/>
            <person name="Barry K."/>
            <person name="Sandor L."/>
            <person name="Lee J."/>
            <person name="Lipzen A."/>
            <person name="Pangilinan J."/>
            <person name="LaButti K."/>
            <person name="Hainaut M."/>
            <person name="Henrissat B."/>
            <person name="Grigoriev I.V."/>
            <person name="Spatafora J.W."/>
            <person name="Aime M.C."/>
        </authorList>
    </citation>
    <scope>NUCLEOTIDE SEQUENCE [LARGE SCALE GENOMIC DNA]</scope>
    <source>
        <strain evidence="2 3">MCA 4198</strain>
    </source>
</reference>
<evidence type="ECO:0000256" key="1">
    <source>
        <dbReference type="SAM" id="MobiDB-lite"/>
    </source>
</evidence>
<evidence type="ECO:0000313" key="3">
    <source>
        <dbReference type="Proteomes" id="UP000245768"/>
    </source>
</evidence>
<dbReference type="RefSeq" id="XP_025374635.1">
    <property type="nucleotide sequence ID" value="XM_025525327.1"/>
</dbReference>
<accession>A0A316YDE1</accession>
<name>A0A316YDE1_9BASI</name>
<dbReference type="Proteomes" id="UP000245768">
    <property type="component" value="Unassembled WGS sequence"/>
</dbReference>
<dbReference type="AlphaFoldDB" id="A0A316YDE1"/>
<evidence type="ECO:0000313" key="2">
    <source>
        <dbReference type="EMBL" id="PWN87437.1"/>
    </source>
</evidence>
<feature type="region of interest" description="Disordered" evidence="1">
    <location>
        <begin position="191"/>
        <end position="297"/>
    </location>
</feature>